<reference evidence="3" key="1">
    <citation type="submission" date="2017-02" db="EMBL/GenBank/DDBJ databases">
        <authorList>
            <person name="Varghese N."/>
            <person name="Submissions S."/>
        </authorList>
    </citation>
    <scope>NUCLEOTIDE SEQUENCE [LARGE SCALE GENOMIC DNA]</scope>
    <source>
        <strain evidence="3">DSM 3072</strain>
    </source>
</reference>
<keyword evidence="1" id="KW-0732">Signal</keyword>
<dbReference type="PROSITE" id="PS51257">
    <property type="entry name" value="PROKAR_LIPOPROTEIN"/>
    <property type="match status" value="1"/>
</dbReference>
<name>A0A1T4V9F7_9GAMM</name>
<dbReference type="Proteomes" id="UP000242432">
    <property type="component" value="Unassembled WGS sequence"/>
</dbReference>
<protein>
    <submittedName>
        <fullName evidence="2">Uncharacterized protein</fullName>
    </submittedName>
</protein>
<sequence length="216" mass="24477">MRKFLSVLLGIFLLSSFSCAYAQTETVAFMHKTFDVKLPDNYCRVPADDRLFRLHQRAYGKSVKLGFIAAKCDAVRDLVEGRSKSLSHFIAVEQIGIDRKFVKFGFGSWAYVTLITAFKPNFAKLEKRLKDKLEDEYQTTITNINYAPVSKNNKSVLFEATGTINDSERSVNVHVFAFTKLAYSIPLAIHVYDENLSEGQLRDSLKELAEAIKAIM</sequence>
<proteinExistence type="predicted"/>
<feature type="chain" id="PRO_5013137649" evidence="1">
    <location>
        <begin position="23"/>
        <end position="216"/>
    </location>
</feature>
<keyword evidence="3" id="KW-1185">Reference proteome</keyword>
<organism evidence="2 3">
    <name type="scientific">Succinivibrio dextrinosolvens DSM 3072</name>
    <dbReference type="NCBI Taxonomy" id="1123324"/>
    <lineage>
        <taxon>Bacteria</taxon>
        <taxon>Pseudomonadati</taxon>
        <taxon>Pseudomonadota</taxon>
        <taxon>Gammaproteobacteria</taxon>
        <taxon>Aeromonadales</taxon>
        <taxon>Succinivibrionaceae</taxon>
        <taxon>Succinivibrio</taxon>
    </lineage>
</organism>
<evidence type="ECO:0000313" key="2">
    <source>
        <dbReference type="EMBL" id="SKA61589.1"/>
    </source>
</evidence>
<dbReference type="RefSeq" id="WP_078928606.1">
    <property type="nucleotide sequence ID" value="NZ_FUXX01000015.1"/>
</dbReference>
<gene>
    <name evidence="2" type="ORF">SAMN02745213_01105</name>
</gene>
<dbReference type="EMBL" id="FUXX01000015">
    <property type="protein sequence ID" value="SKA61589.1"/>
    <property type="molecule type" value="Genomic_DNA"/>
</dbReference>
<dbReference type="AlphaFoldDB" id="A0A1T4V9F7"/>
<accession>A0A1T4V9F7</accession>
<evidence type="ECO:0000313" key="3">
    <source>
        <dbReference type="Proteomes" id="UP000242432"/>
    </source>
</evidence>
<evidence type="ECO:0000256" key="1">
    <source>
        <dbReference type="SAM" id="SignalP"/>
    </source>
</evidence>
<feature type="signal peptide" evidence="1">
    <location>
        <begin position="1"/>
        <end position="22"/>
    </location>
</feature>
<dbReference type="STRING" id="83771.SAMN02910357_01316"/>